<name>A0AA49JS38_9BACT</name>
<dbReference type="EMBL" id="CP130612">
    <property type="protein sequence ID" value="WKW10990.1"/>
    <property type="molecule type" value="Genomic_DNA"/>
</dbReference>
<evidence type="ECO:0000313" key="2">
    <source>
        <dbReference type="EMBL" id="WKW13900.1"/>
    </source>
</evidence>
<proteinExistence type="predicted"/>
<dbReference type="AlphaFoldDB" id="A0AA49JS38"/>
<organism evidence="1">
    <name type="scientific">Pseudogemmatithrix spongiicola</name>
    <dbReference type="NCBI Taxonomy" id="3062599"/>
    <lineage>
        <taxon>Bacteria</taxon>
        <taxon>Pseudomonadati</taxon>
        <taxon>Gemmatimonadota</taxon>
        <taxon>Gemmatimonadia</taxon>
        <taxon>Gemmatimonadales</taxon>
        <taxon>Gemmatimonadaceae</taxon>
        <taxon>Pseudogemmatithrix</taxon>
    </lineage>
</organism>
<gene>
    <name evidence="1" type="ORF">Strain138_000224</name>
    <name evidence="2" type="ORF">Strain318_000224</name>
</gene>
<evidence type="ECO:0000313" key="1">
    <source>
        <dbReference type="EMBL" id="WKW10990.1"/>
    </source>
</evidence>
<reference evidence="1" key="1">
    <citation type="submission" date="2023-07" db="EMBL/GenBank/DDBJ databases">
        <authorList>
            <person name="Haufschild T."/>
            <person name="Kallscheuer N."/>
            <person name="Hammer J."/>
            <person name="Kohn T."/>
            <person name="Kabuu M."/>
            <person name="Jogler M."/>
            <person name="Wohfarth N."/>
            <person name="Heuer A."/>
            <person name="Rohde M."/>
            <person name="van Teeseling M.C.F."/>
            <person name="Jogler C."/>
        </authorList>
    </citation>
    <scope>NUCLEOTIDE SEQUENCE</scope>
    <source>
        <strain evidence="1">Strain 138</strain>
        <strain evidence="2">Strain 318</strain>
    </source>
</reference>
<keyword evidence="3" id="KW-1185">Reference proteome</keyword>
<protein>
    <submittedName>
        <fullName evidence="1">Uncharacterized protein</fullName>
    </submittedName>
</protein>
<evidence type="ECO:0000313" key="3">
    <source>
        <dbReference type="Proteomes" id="UP001229955"/>
    </source>
</evidence>
<dbReference type="Proteomes" id="UP001229955">
    <property type="component" value="Chromosome"/>
</dbReference>
<sequence length="47" mass="5142">MAKYATQPDGPAQGETCDYCGSPALTWRKCKLICDDCKQINKSCADL</sequence>
<accession>A0AA49JXD1</accession>
<dbReference type="RefSeq" id="WP_367886700.1">
    <property type="nucleotide sequence ID" value="NZ_CP130612.1"/>
</dbReference>
<dbReference type="KEGG" id="pspc:Strain318_000224"/>
<dbReference type="EMBL" id="CP130613">
    <property type="protein sequence ID" value="WKW13900.1"/>
    <property type="molecule type" value="Genomic_DNA"/>
</dbReference>
<accession>A0AA49JS38</accession>